<reference evidence="1 2" key="1">
    <citation type="submission" date="2022-06" db="EMBL/GenBank/DDBJ databases">
        <title>Isolation of gut microbiota from human fecal samples.</title>
        <authorList>
            <person name="Pamer E.G."/>
            <person name="Barat B."/>
            <person name="Waligurski E."/>
            <person name="Medina S."/>
            <person name="Paddock L."/>
            <person name="Mostad J."/>
        </authorList>
    </citation>
    <scope>NUCLEOTIDE SEQUENCE [LARGE SCALE GENOMIC DNA]</scope>
    <source>
        <strain evidence="1 2">SL.3.17</strain>
    </source>
</reference>
<evidence type="ECO:0000313" key="2">
    <source>
        <dbReference type="Proteomes" id="UP001524502"/>
    </source>
</evidence>
<accession>A0ABT1RJB1</accession>
<name>A0ABT1RJB1_9FIRM</name>
<evidence type="ECO:0000313" key="1">
    <source>
        <dbReference type="EMBL" id="MCQ4635282.1"/>
    </source>
</evidence>
<gene>
    <name evidence="1" type="ORF">NE619_00865</name>
</gene>
<proteinExistence type="predicted"/>
<dbReference type="RefSeq" id="WP_256130479.1">
    <property type="nucleotide sequence ID" value="NZ_JANFXK010000001.1"/>
</dbReference>
<dbReference type="Proteomes" id="UP001524502">
    <property type="component" value="Unassembled WGS sequence"/>
</dbReference>
<keyword evidence="2" id="KW-1185">Reference proteome</keyword>
<organism evidence="1 2">
    <name type="scientific">Anaerovorax odorimutans</name>
    <dbReference type="NCBI Taxonomy" id="109327"/>
    <lineage>
        <taxon>Bacteria</taxon>
        <taxon>Bacillati</taxon>
        <taxon>Bacillota</taxon>
        <taxon>Clostridia</taxon>
        <taxon>Peptostreptococcales</taxon>
        <taxon>Anaerovoracaceae</taxon>
        <taxon>Anaerovorax</taxon>
    </lineage>
</organism>
<dbReference type="EMBL" id="JANFXK010000001">
    <property type="protein sequence ID" value="MCQ4635282.1"/>
    <property type="molecule type" value="Genomic_DNA"/>
</dbReference>
<comment type="caution">
    <text evidence="1">The sequence shown here is derived from an EMBL/GenBank/DDBJ whole genome shotgun (WGS) entry which is preliminary data.</text>
</comment>
<protein>
    <submittedName>
        <fullName evidence="1">Uncharacterized protein</fullName>
    </submittedName>
</protein>
<sequence>MDQEVVHTHTRKKCKGKRDEDLSGYPTIITYHTLSGKELKEYGKFLDEYTRSWK</sequence>